<protein>
    <submittedName>
        <fullName evidence="1">Uncharacterized protein</fullName>
    </submittedName>
</protein>
<name>A0A0A9A624_ARUDO</name>
<dbReference type="AlphaFoldDB" id="A0A0A9A624"/>
<organism evidence="1">
    <name type="scientific">Arundo donax</name>
    <name type="common">Giant reed</name>
    <name type="synonym">Donax arundinaceus</name>
    <dbReference type="NCBI Taxonomy" id="35708"/>
    <lineage>
        <taxon>Eukaryota</taxon>
        <taxon>Viridiplantae</taxon>
        <taxon>Streptophyta</taxon>
        <taxon>Embryophyta</taxon>
        <taxon>Tracheophyta</taxon>
        <taxon>Spermatophyta</taxon>
        <taxon>Magnoliopsida</taxon>
        <taxon>Liliopsida</taxon>
        <taxon>Poales</taxon>
        <taxon>Poaceae</taxon>
        <taxon>PACMAD clade</taxon>
        <taxon>Arundinoideae</taxon>
        <taxon>Arundineae</taxon>
        <taxon>Arundo</taxon>
    </lineage>
</organism>
<sequence length="25" mass="2621">MGAKSLTLTAAGLFYNFAAEARDDS</sequence>
<accession>A0A0A9A624</accession>
<reference evidence="1" key="1">
    <citation type="submission" date="2014-09" db="EMBL/GenBank/DDBJ databases">
        <authorList>
            <person name="Magalhaes I.L.F."/>
            <person name="Oliveira U."/>
            <person name="Santos F.R."/>
            <person name="Vidigal T.H.D.A."/>
            <person name="Brescovit A.D."/>
            <person name="Santos A.J."/>
        </authorList>
    </citation>
    <scope>NUCLEOTIDE SEQUENCE</scope>
    <source>
        <tissue evidence="1">Shoot tissue taken approximately 20 cm above the soil surface</tissue>
    </source>
</reference>
<proteinExistence type="predicted"/>
<dbReference type="EMBL" id="GBRH01251354">
    <property type="protein sequence ID" value="JAD46541.1"/>
    <property type="molecule type" value="Transcribed_RNA"/>
</dbReference>
<reference evidence="1" key="2">
    <citation type="journal article" date="2015" name="Data Brief">
        <title>Shoot transcriptome of the giant reed, Arundo donax.</title>
        <authorList>
            <person name="Barrero R.A."/>
            <person name="Guerrero F.D."/>
            <person name="Moolhuijzen P."/>
            <person name="Goolsby J.A."/>
            <person name="Tidwell J."/>
            <person name="Bellgard S.E."/>
            <person name="Bellgard M.I."/>
        </authorList>
    </citation>
    <scope>NUCLEOTIDE SEQUENCE</scope>
    <source>
        <tissue evidence="1">Shoot tissue taken approximately 20 cm above the soil surface</tissue>
    </source>
</reference>
<evidence type="ECO:0000313" key="1">
    <source>
        <dbReference type="EMBL" id="JAD46541.1"/>
    </source>
</evidence>